<name>N9P3V1_9GAMM</name>
<evidence type="ECO:0000313" key="3">
    <source>
        <dbReference type="Proteomes" id="UP000013101"/>
    </source>
</evidence>
<accession>N9P3V1</accession>
<dbReference type="Pfam" id="PF00899">
    <property type="entry name" value="ThiF"/>
    <property type="match status" value="1"/>
</dbReference>
<feature type="domain" description="THIF-type NAD/FAD binding fold" evidence="1">
    <location>
        <begin position="333"/>
        <end position="440"/>
    </location>
</feature>
<dbReference type="PANTHER" id="PTHR43267">
    <property type="entry name" value="TRNA THREONYLCARBAMOYLADENOSINE DEHYDRATASE"/>
    <property type="match status" value="1"/>
</dbReference>
<proteinExistence type="predicted"/>
<dbReference type="PANTHER" id="PTHR43267:SF1">
    <property type="entry name" value="TRNA THREONYLCARBAMOYLADENOSINE DEHYDRATASE"/>
    <property type="match status" value="1"/>
</dbReference>
<dbReference type="HOGENOM" id="CLU_460603_0_0_6"/>
<evidence type="ECO:0000313" key="2">
    <source>
        <dbReference type="EMBL" id="ENX09532.1"/>
    </source>
</evidence>
<dbReference type="GO" id="GO:0061503">
    <property type="term" value="F:tRNA threonylcarbamoyladenosine dehydratase"/>
    <property type="evidence" value="ECO:0007669"/>
    <property type="project" value="TreeGrafter"/>
</dbReference>
<organism evidence="2 3">
    <name type="scientific">Acinetobacter variabilis</name>
    <dbReference type="NCBI Taxonomy" id="70346"/>
    <lineage>
        <taxon>Bacteria</taxon>
        <taxon>Pseudomonadati</taxon>
        <taxon>Pseudomonadota</taxon>
        <taxon>Gammaproteobacteria</taxon>
        <taxon>Moraxellales</taxon>
        <taxon>Moraxellaceae</taxon>
        <taxon>Acinetobacter</taxon>
    </lineage>
</organism>
<dbReference type="GO" id="GO:0061504">
    <property type="term" value="P:cyclic threonylcarbamoyladenosine biosynthetic process"/>
    <property type="evidence" value="ECO:0007669"/>
    <property type="project" value="TreeGrafter"/>
</dbReference>
<sequence>MKKVTPEIRQGIAFLHQYLGEDAMSLLKETDPKEKEVLAYEFLLPEDFLGVSRILRISFCEGFPTVGLRLQISPSPWLLWPHAMRQSLCLYGFGEHPAANSPESVVNDALKRLLKILELVLPSSNIEERNEEFYREISSYWRLQLNFNNHQLVVLEHPSTNGELFGLTDQRGGIKRHQVVWLASQQPMIEKHLSKILNRVEKVSVLAPVAYFIRLNSYPTVEIPNSNEVFEWIENHISSVDFQRLLEWDKRNNSYPIRWLLLELPDTEPPIIQAITLKHKGIKSDSHQVYGKRAGRRLRKQQNNDVRLSSLEHSPVHLLAKNVIHSRNIELSNNDIANKKIAVIGAGSLGSSVIMHLVRAGITNITIVDPDRFESANLGRHILGVDDLGKYKTQALKERIQKDLSHITITSIPQYIQYECIKNISMLDEMDVVVITTADWNSEEFIWLLHEVRQPKWALIQAWAEPHAIIGHVLITRPNSITDGRYLFDEHGNFLHQHSEWKDNGVIPLPGCGEAFIPGGPIGINTIAAITAQSVFDVLTGKVESETWVTSIGDIEKIRELNGMYVGPNVPEGCKQIVISREWPKEQCTSEL</sequence>
<dbReference type="Proteomes" id="UP000013101">
    <property type="component" value="Unassembled WGS sequence"/>
</dbReference>
<comment type="caution">
    <text evidence="2">The sequence shown here is derived from an EMBL/GenBank/DDBJ whole genome shotgun (WGS) entry which is preliminary data.</text>
</comment>
<dbReference type="AlphaFoldDB" id="N9P3V1"/>
<dbReference type="OrthoDB" id="891532at2"/>
<reference evidence="2 3" key="1">
    <citation type="submission" date="2013-02" db="EMBL/GenBank/DDBJ databases">
        <title>The Genome Sequence of Acinetobacter sp. NIPH 2171.</title>
        <authorList>
            <consortium name="The Broad Institute Genome Sequencing Platform"/>
            <consortium name="The Broad Institute Genome Sequencing Center for Infectious Disease"/>
            <person name="Cerqueira G."/>
            <person name="Feldgarden M."/>
            <person name="Courvalin P."/>
            <person name="Perichon B."/>
            <person name="Grillot-Courvalin C."/>
            <person name="Clermont D."/>
            <person name="Rocha E."/>
            <person name="Yoon E.-J."/>
            <person name="Nemec A."/>
            <person name="Walker B."/>
            <person name="Young S.K."/>
            <person name="Zeng Q."/>
            <person name="Gargeya S."/>
            <person name="Fitzgerald M."/>
            <person name="Haas B."/>
            <person name="Abouelleil A."/>
            <person name="Alvarado L."/>
            <person name="Arachchi H.M."/>
            <person name="Berlin A.M."/>
            <person name="Chapman S.B."/>
            <person name="Dewar J."/>
            <person name="Goldberg J."/>
            <person name="Griggs A."/>
            <person name="Gujja S."/>
            <person name="Hansen M."/>
            <person name="Howarth C."/>
            <person name="Imamovic A."/>
            <person name="Larimer J."/>
            <person name="McCowan C."/>
            <person name="Murphy C."/>
            <person name="Neiman D."/>
            <person name="Pearson M."/>
            <person name="Priest M."/>
            <person name="Roberts A."/>
            <person name="Saif S."/>
            <person name="Shea T."/>
            <person name="Sisk P."/>
            <person name="Sykes S."/>
            <person name="Wortman J."/>
            <person name="Nusbaum C."/>
            <person name="Birren B."/>
        </authorList>
    </citation>
    <scope>NUCLEOTIDE SEQUENCE [LARGE SCALE GENOMIC DNA]</scope>
    <source>
        <strain evidence="2 3">NIPH 2171</strain>
    </source>
</reference>
<dbReference type="STRING" id="70346.F897_01325"/>
<dbReference type="Gene3D" id="3.40.50.720">
    <property type="entry name" value="NAD(P)-binding Rossmann-like Domain"/>
    <property type="match status" value="1"/>
</dbReference>
<protein>
    <recommendedName>
        <fullName evidence="1">THIF-type NAD/FAD binding fold domain-containing protein</fullName>
    </recommendedName>
</protein>
<dbReference type="InterPro" id="IPR035985">
    <property type="entry name" value="Ubiquitin-activating_enz"/>
</dbReference>
<dbReference type="GO" id="GO:0008641">
    <property type="term" value="F:ubiquitin-like modifier activating enzyme activity"/>
    <property type="evidence" value="ECO:0007669"/>
    <property type="project" value="InterPro"/>
</dbReference>
<dbReference type="RefSeq" id="WP_005234365.1">
    <property type="nucleotide sequence ID" value="NZ_CP083658.1"/>
</dbReference>
<evidence type="ECO:0000259" key="1">
    <source>
        <dbReference type="Pfam" id="PF00899"/>
    </source>
</evidence>
<gene>
    <name evidence="2" type="ORF">F897_01325</name>
</gene>
<dbReference type="PATRIC" id="fig|1217693.3.peg.1277"/>
<dbReference type="SUPFAM" id="SSF69572">
    <property type="entry name" value="Activating enzymes of the ubiquitin-like proteins"/>
    <property type="match status" value="1"/>
</dbReference>
<dbReference type="InterPro" id="IPR000594">
    <property type="entry name" value="ThiF_NAD_FAD-bd"/>
</dbReference>
<dbReference type="InterPro" id="IPR045886">
    <property type="entry name" value="ThiF/MoeB/HesA"/>
</dbReference>
<dbReference type="EMBL" id="APRS01000009">
    <property type="protein sequence ID" value="ENX09532.1"/>
    <property type="molecule type" value="Genomic_DNA"/>
</dbReference>